<dbReference type="InterPro" id="IPR043129">
    <property type="entry name" value="ATPase_NBD"/>
</dbReference>
<dbReference type="PANTHER" id="PTHR18964:SF174">
    <property type="entry name" value="D-ALLOSE KINASE-RELATED"/>
    <property type="match status" value="1"/>
</dbReference>
<dbReference type="InterPro" id="IPR000600">
    <property type="entry name" value="ROK"/>
</dbReference>
<dbReference type="InterPro" id="IPR049874">
    <property type="entry name" value="ROK_cs"/>
</dbReference>
<evidence type="ECO:0000313" key="2">
    <source>
        <dbReference type="Proteomes" id="UP000235916"/>
    </source>
</evidence>
<dbReference type="AlphaFoldDB" id="A0A2N8L207"/>
<protein>
    <submittedName>
        <fullName evidence="1">N-acetylglucosamine kinase</fullName>
    </submittedName>
</protein>
<accession>A0A2N8L207</accession>
<proteinExistence type="predicted"/>
<reference evidence="1 2" key="1">
    <citation type="submission" date="2018-01" db="EMBL/GenBank/DDBJ databases">
        <title>Draft genome sequence of Paucibacter aquatile CR182 isolated from freshwater of the Nakdong River.</title>
        <authorList>
            <person name="Choi A."/>
            <person name="Chung E.J."/>
        </authorList>
    </citation>
    <scope>NUCLEOTIDE SEQUENCE [LARGE SCALE GENOMIC DNA]</scope>
    <source>
        <strain evidence="1 2">CR182</strain>
    </source>
</reference>
<keyword evidence="1" id="KW-0808">Transferase</keyword>
<dbReference type="GO" id="GO:0004396">
    <property type="term" value="F:hexokinase activity"/>
    <property type="evidence" value="ECO:0007669"/>
    <property type="project" value="TreeGrafter"/>
</dbReference>
<dbReference type="PANTHER" id="PTHR18964">
    <property type="entry name" value="ROK (REPRESSOR, ORF, KINASE) FAMILY"/>
    <property type="match status" value="1"/>
</dbReference>
<keyword evidence="2" id="KW-1185">Reference proteome</keyword>
<sequence length="319" mass="32812">MPPHELLVADIGGSHIRIARHLGGSHCELLQQRATPAQDWSAFCDALHAAVLLHAGPHSALSIAIAGVVSPASGEVQAANLPALRGHALARELTARLGLPVQAHNDADCAALAEARVGVGAGHEVVFGAVLGTGVGGGLVVRGQLVRGAGGLCGEWGHGPILRETTLWNSHGQPVQLPRWACGCGQIGCLDTVGGARGLERMHLALNADAPRNSHQLLIDWQAGEPAASATVAAWIELLSSPLALVLNVTGASVVPVCGGLSRCTPLIAALDAAVRQQILRRDAEDLPLLRPSVLNDQAGLIGAALAFEPEASHPEVRP</sequence>
<organism evidence="1 2">
    <name type="scientific">Kinneretia aquatilis</name>
    <dbReference type="NCBI Taxonomy" id="2070761"/>
    <lineage>
        <taxon>Bacteria</taxon>
        <taxon>Pseudomonadati</taxon>
        <taxon>Pseudomonadota</taxon>
        <taxon>Betaproteobacteria</taxon>
        <taxon>Burkholderiales</taxon>
        <taxon>Sphaerotilaceae</taxon>
        <taxon>Roseateles</taxon>
    </lineage>
</organism>
<dbReference type="PROSITE" id="PS01125">
    <property type="entry name" value="ROK"/>
    <property type="match status" value="1"/>
</dbReference>
<gene>
    <name evidence="1" type="ORF">C1O66_12615</name>
</gene>
<name>A0A2N8L207_9BURK</name>
<evidence type="ECO:0000313" key="1">
    <source>
        <dbReference type="EMBL" id="PND39722.1"/>
    </source>
</evidence>
<dbReference type="SUPFAM" id="SSF53067">
    <property type="entry name" value="Actin-like ATPase domain"/>
    <property type="match status" value="1"/>
</dbReference>
<dbReference type="OrthoDB" id="9810372at2"/>
<dbReference type="Proteomes" id="UP000235916">
    <property type="component" value="Unassembled WGS sequence"/>
</dbReference>
<dbReference type="Gene3D" id="3.30.420.40">
    <property type="match status" value="2"/>
</dbReference>
<comment type="caution">
    <text evidence="1">The sequence shown here is derived from an EMBL/GenBank/DDBJ whole genome shotgun (WGS) entry which is preliminary data.</text>
</comment>
<dbReference type="Pfam" id="PF00480">
    <property type="entry name" value="ROK"/>
    <property type="match status" value="1"/>
</dbReference>
<dbReference type="EMBL" id="POSP01000003">
    <property type="protein sequence ID" value="PND39722.1"/>
    <property type="molecule type" value="Genomic_DNA"/>
</dbReference>
<keyword evidence="1" id="KW-0418">Kinase</keyword>